<comment type="caution">
    <text evidence="1">The sequence shown here is derived from an EMBL/GenBank/DDBJ whole genome shotgun (WGS) entry which is preliminary data.</text>
</comment>
<organism evidence="1 2">
    <name type="scientific">Exilibacterium tricleocarpae</name>
    <dbReference type="NCBI Taxonomy" id="2591008"/>
    <lineage>
        <taxon>Bacteria</taxon>
        <taxon>Pseudomonadati</taxon>
        <taxon>Pseudomonadota</taxon>
        <taxon>Gammaproteobacteria</taxon>
        <taxon>Cellvibrionales</taxon>
        <taxon>Cellvibrionaceae</taxon>
        <taxon>Exilibacterium</taxon>
    </lineage>
</organism>
<dbReference type="OrthoDB" id="9805913at2"/>
<sequence>MGLLALGLLHDPDDGGEYFTEAFKHYGYYTGQDFVVLGSRLGLPEKPIRAFIRKLAIDQKKITDTINHSYMPDDMKGRAIQMVKDRMQALQLLGPEAS</sequence>
<evidence type="ECO:0000313" key="2">
    <source>
        <dbReference type="Proteomes" id="UP000319732"/>
    </source>
</evidence>
<protein>
    <submittedName>
        <fullName evidence="1">Uncharacterized protein</fullName>
    </submittedName>
</protein>
<dbReference type="RefSeq" id="WP_142930084.1">
    <property type="nucleotide sequence ID" value="NZ_ML660116.1"/>
</dbReference>
<accession>A0A545SNE4</accession>
<dbReference type="Proteomes" id="UP000319732">
    <property type="component" value="Unassembled WGS sequence"/>
</dbReference>
<dbReference type="EMBL" id="VHSG01000041">
    <property type="protein sequence ID" value="TQV66498.1"/>
    <property type="molecule type" value="Genomic_DNA"/>
</dbReference>
<reference evidence="1 2" key="1">
    <citation type="submission" date="2019-06" db="EMBL/GenBank/DDBJ databases">
        <title>Whole genome sequence for Cellvibrionaceae sp. R142.</title>
        <authorList>
            <person name="Wang G."/>
        </authorList>
    </citation>
    <scope>NUCLEOTIDE SEQUENCE [LARGE SCALE GENOMIC DNA]</scope>
    <source>
        <strain evidence="1 2">R142</strain>
    </source>
</reference>
<keyword evidence="2" id="KW-1185">Reference proteome</keyword>
<evidence type="ECO:0000313" key="1">
    <source>
        <dbReference type="EMBL" id="TQV66498.1"/>
    </source>
</evidence>
<dbReference type="AlphaFoldDB" id="A0A545SNE4"/>
<proteinExistence type="predicted"/>
<name>A0A545SNE4_9GAMM</name>
<gene>
    <name evidence="1" type="ORF">FKG94_27075</name>
</gene>